<dbReference type="PANTHER" id="PTHR33254:SF4">
    <property type="entry name" value="4-HYDROXY-4-METHYL-2-OXOGLUTARATE ALDOLASE 3-RELATED"/>
    <property type="match status" value="1"/>
</dbReference>
<dbReference type="NCBIfam" id="TIGR01935">
    <property type="entry name" value="NOT-MenG"/>
    <property type="match status" value="1"/>
</dbReference>
<dbReference type="CDD" id="cd16841">
    <property type="entry name" value="RraA_family"/>
    <property type="match status" value="1"/>
</dbReference>
<comment type="cofactor">
    <cofactor evidence="2 9">
        <name>a divalent metal cation</name>
        <dbReference type="ChEBI" id="CHEBI:60240"/>
    </cofactor>
</comment>
<dbReference type="Gene3D" id="3.50.30.40">
    <property type="entry name" value="Ribonuclease E inhibitor RraA/RraA-like"/>
    <property type="match status" value="1"/>
</dbReference>
<evidence type="ECO:0000256" key="9">
    <source>
        <dbReference type="RuleBase" id="RU004338"/>
    </source>
</evidence>
<gene>
    <name evidence="10" type="primary">rraA</name>
    <name evidence="10" type="ORF">ACFSXZ_27640</name>
</gene>
<evidence type="ECO:0000256" key="7">
    <source>
        <dbReference type="ARBA" id="ARBA00025046"/>
    </source>
</evidence>
<accession>A0ABW5FYH6</accession>
<name>A0ABW5FYH6_9PSEU</name>
<evidence type="ECO:0000256" key="4">
    <source>
        <dbReference type="ARBA" id="ARBA00011233"/>
    </source>
</evidence>
<evidence type="ECO:0000256" key="1">
    <source>
        <dbReference type="ARBA" id="ARBA00001342"/>
    </source>
</evidence>
<dbReference type="PANTHER" id="PTHR33254">
    <property type="entry name" value="4-HYDROXY-4-METHYL-2-OXOGLUTARATE ALDOLASE 3-RELATED"/>
    <property type="match status" value="1"/>
</dbReference>
<evidence type="ECO:0000313" key="11">
    <source>
        <dbReference type="Proteomes" id="UP001597417"/>
    </source>
</evidence>
<evidence type="ECO:0000313" key="10">
    <source>
        <dbReference type="EMBL" id="MFD2420108.1"/>
    </source>
</evidence>
<comment type="function">
    <text evidence="7 9">Catalyzes the aldol cleavage of 4-hydroxy-4-methyl-2-oxoglutarate (HMG) into 2 molecules of pyruvate. Also contains a secondary oxaloacetate (OAA) decarboxylase activity due to the common pyruvate enolate transition state formed following C-C bond cleavage in the retro-aldol and decarboxylation reactions.</text>
</comment>
<evidence type="ECO:0000256" key="8">
    <source>
        <dbReference type="ARBA" id="ARBA00047973"/>
    </source>
</evidence>
<proteinExistence type="inferred from homology"/>
<comment type="subunit">
    <text evidence="4 9">Homotrimer.</text>
</comment>
<dbReference type="SUPFAM" id="SSF89562">
    <property type="entry name" value="RraA-like"/>
    <property type="match status" value="1"/>
</dbReference>
<dbReference type="EC" id="4.1.3.17" evidence="9"/>
<evidence type="ECO:0000256" key="5">
    <source>
        <dbReference type="ARBA" id="ARBA00022723"/>
    </source>
</evidence>
<protein>
    <recommendedName>
        <fullName evidence="9">4-hydroxy-4-methyl-2-oxoglutarate aldolase</fullName>
        <shortName evidence="9">HMG aldolase</shortName>
        <ecNumber evidence="9">4.1.1.112</ecNumber>
        <ecNumber evidence="9">4.1.3.17</ecNumber>
    </recommendedName>
    <alternativeName>
        <fullName evidence="9">Oxaloacetate decarboxylase</fullName>
    </alternativeName>
</protein>
<dbReference type="NCBIfam" id="NF006875">
    <property type="entry name" value="PRK09372.1"/>
    <property type="match status" value="1"/>
</dbReference>
<evidence type="ECO:0000256" key="2">
    <source>
        <dbReference type="ARBA" id="ARBA00001968"/>
    </source>
</evidence>
<evidence type="ECO:0000256" key="6">
    <source>
        <dbReference type="ARBA" id="ARBA00023239"/>
    </source>
</evidence>
<keyword evidence="6 9" id="KW-0456">Lyase</keyword>
<dbReference type="EMBL" id="JBHUKR010000017">
    <property type="protein sequence ID" value="MFD2420108.1"/>
    <property type="molecule type" value="Genomic_DNA"/>
</dbReference>
<dbReference type="InterPro" id="IPR036704">
    <property type="entry name" value="RraA/RraA-like_sf"/>
</dbReference>
<dbReference type="InterPro" id="IPR005493">
    <property type="entry name" value="RraA/RraA-like"/>
</dbReference>
<keyword evidence="11" id="KW-1185">Reference proteome</keyword>
<dbReference type="InterPro" id="IPR010203">
    <property type="entry name" value="RraA"/>
</dbReference>
<comment type="similarity">
    <text evidence="3 9">Belongs to the class II aldolase/RraA-like family.</text>
</comment>
<dbReference type="EC" id="4.1.1.112" evidence="9"/>
<comment type="catalytic activity">
    <reaction evidence="1 9">
        <text>4-hydroxy-4-methyl-2-oxoglutarate = 2 pyruvate</text>
        <dbReference type="Rhea" id="RHEA:22748"/>
        <dbReference type="ChEBI" id="CHEBI:15361"/>
        <dbReference type="ChEBI" id="CHEBI:58276"/>
        <dbReference type="EC" id="4.1.3.17"/>
    </reaction>
</comment>
<sequence>MNVETGMATCDLLDLHPELACTEVQFRDLGGRRRFGGRIRTLKCVDDTKLLAEVLAGPGEGCVLVVDGEASPRCALIGDRHAGTAARNGWTGVLVYGMARDSVGLGAVDIGVKALGVVPRRSGKTGRGEIDVPVTFGGVTFLPGGTLWADEDGVVVAPPGFSAASS</sequence>
<evidence type="ECO:0000256" key="3">
    <source>
        <dbReference type="ARBA" id="ARBA00008621"/>
    </source>
</evidence>
<organism evidence="10 11">
    <name type="scientific">Amycolatopsis pigmentata</name>
    <dbReference type="NCBI Taxonomy" id="450801"/>
    <lineage>
        <taxon>Bacteria</taxon>
        <taxon>Bacillati</taxon>
        <taxon>Actinomycetota</taxon>
        <taxon>Actinomycetes</taxon>
        <taxon>Pseudonocardiales</taxon>
        <taxon>Pseudonocardiaceae</taxon>
        <taxon>Amycolatopsis</taxon>
    </lineage>
</organism>
<reference evidence="11" key="1">
    <citation type="journal article" date="2019" name="Int. J. Syst. Evol. Microbiol.">
        <title>The Global Catalogue of Microorganisms (GCM) 10K type strain sequencing project: providing services to taxonomists for standard genome sequencing and annotation.</title>
        <authorList>
            <consortium name="The Broad Institute Genomics Platform"/>
            <consortium name="The Broad Institute Genome Sequencing Center for Infectious Disease"/>
            <person name="Wu L."/>
            <person name="Ma J."/>
        </authorList>
    </citation>
    <scope>NUCLEOTIDE SEQUENCE [LARGE SCALE GENOMIC DNA]</scope>
    <source>
        <strain evidence="11">CGMCC 4.7645</strain>
    </source>
</reference>
<dbReference type="Proteomes" id="UP001597417">
    <property type="component" value="Unassembled WGS sequence"/>
</dbReference>
<comment type="caution">
    <text evidence="10">The sequence shown here is derived from an EMBL/GenBank/DDBJ whole genome shotgun (WGS) entry which is preliminary data.</text>
</comment>
<keyword evidence="5 9" id="KW-0479">Metal-binding</keyword>
<comment type="catalytic activity">
    <reaction evidence="8 9">
        <text>oxaloacetate + H(+) = pyruvate + CO2</text>
        <dbReference type="Rhea" id="RHEA:15641"/>
        <dbReference type="ChEBI" id="CHEBI:15361"/>
        <dbReference type="ChEBI" id="CHEBI:15378"/>
        <dbReference type="ChEBI" id="CHEBI:16452"/>
        <dbReference type="ChEBI" id="CHEBI:16526"/>
        <dbReference type="EC" id="4.1.1.112"/>
    </reaction>
</comment>
<dbReference type="RefSeq" id="WP_378268139.1">
    <property type="nucleotide sequence ID" value="NZ_JBHUKR010000017.1"/>
</dbReference>
<dbReference type="Pfam" id="PF03737">
    <property type="entry name" value="RraA-like"/>
    <property type="match status" value="1"/>
</dbReference>